<evidence type="ECO:0000256" key="1">
    <source>
        <dbReference type="ARBA" id="ARBA00022614"/>
    </source>
</evidence>
<dbReference type="SMART" id="SM00368">
    <property type="entry name" value="LRR_RI"/>
    <property type="match status" value="4"/>
</dbReference>
<keyword evidence="2" id="KW-0677">Repeat</keyword>
<dbReference type="InterPro" id="IPR032675">
    <property type="entry name" value="LRR_dom_sf"/>
</dbReference>
<evidence type="ECO:0000256" key="2">
    <source>
        <dbReference type="ARBA" id="ARBA00022737"/>
    </source>
</evidence>
<evidence type="ECO:0000256" key="3">
    <source>
        <dbReference type="SAM" id="MobiDB-lite"/>
    </source>
</evidence>
<organism evidence="4 5">
    <name type="scientific">Cyprinus carpio carpio</name>
    <dbReference type="NCBI Taxonomy" id="630221"/>
    <lineage>
        <taxon>Eukaryota</taxon>
        <taxon>Metazoa</taxon>
        <taxon>Chordata</taxon>
        <taxon>Craniata</taxon>
        <taxon>Vertebrata</taxon>
        <taxon>Euteleostomi</taxon>
        <taxon>Actinopterygii</taxon>
        <taxon>Neopterygii</taxon>
        <taxon>Teleostei</taxon>
        <taxon>Ostariophysi</taxon>
        <taxon>Cypriniformes</taxon>
        <taxon>Cyprinidae</taxon>
        <taxon>Cyprininae</taxon>
        <taxon>Cyprinus</taxon>
    </lineage>
</organism>
<dbReference type="PANTHER" id="PTHR24106">
    <property type="entry name" value="NACHT, LRR AND CARD DOMAINS-CONTAINING"/>
    <property type="match status" value="1"/>
</dbReference>
<dbReference type="Gene3D" id="3.80.10.10">
    <property type="entry name" value="Ribonuclease Inhibitor"/>
    <property type="match status" value="1"/>
</dbReference>
<reference evidence="4" key="1">
    <citation type="submission" date="2025-08" db="UniProtKB">
        <authorList>
            <consortium name="Ensembl"/>
        </authorList>
    </citation>
    <scope>IDENTIFICATION</scope>
</reference>
<dbReference type="InterPro" id="IPR001611">
    <property type="entry name" value="Leu-rich_rpt"/>
</dbReference>
<dbReference type="InterPro" id="IPR051261">
    <property type="entry name" value="NLR"/>
</dbReference>
<evidence type="ECO:0000313" key="5">
    <source>
        <dbReference type="Proteomes" id="UP001108240"/>
    </source>
</evidence>
<dbReference type="AlphaFoldDB" id="A0A8C1C7G6"/>
<dbReference type="PROSITE" id="PS51450">
    <property type="entry name" value="LRR"/>
    <property type="match status" value="1"/>
</dbReference>
<keyword evidence="5" id="KW-1185">Reference proteome</keyword>
<dbReference type="GeneTree" id="ENSGT01150000286927"/>
<feature type="compositionally biased region" description="Polar residues" evidence="3">
    <location>
        <begin position="15"/>
        <end position="33"/>
    </location>
</feature>
<sequence>MSQAQKNKDEDFSPGCSSVQQEGSNSQESSCVSMKSDWSIDPPPYLKAGDKPQSVRSVQRKRSDRESSCVSMKSDWSIDPPPYLKAGDKRQSVRSVQRKRSDRESSCVSMKSDWSIDPPPYLKDGDKPQSGRRTQRSRPAVTEPVCKKMKYDESVNQPQDFNESMYPGVSLDDCNITAKGCAALASALRSNPSNLRELDLSGNKLLDLGIKHLSDGLKDPHCKLEKIKLRDCGVTGVGCADLASALRSNPEHLTELDLTDNKLGSSEVQLLSELKDDSTYKLSQLYY</sequence>
<reference evidence="4" key="2">
    <citation type="submission" date="2025-09" db="UniProtKB">
        <authorList>
            <consortium name="Ensembl"/>
        </authorList>
    </citation>
    <scope>IDENTIFICATION</scope>
</reference>
<dbReference type="Pfam" id="PF13516">
    <property type="entry name" value="LRR_6"/>
    <property type="match status" value="2"/>
</dbReference>
<dbReference type="Ensembl" id="ENSCCRT00000046766.2">
    <property type="protein sequence ID" value="ENSCCRP00000043156.2"/>
    <property type="gene ID" value="ENSCCRG00000079384.1"/>
</dbReference>
<evidence type="ECO:0000313" key="4">
    <source>
        <dbReference type="Ensembl" id="ENSCCRP00000043156.2"/>
    </source>
</evidence>
<feature type="region of interest" description="Disordered" evidence="3">
    <location>
        <begin position="1"/>
        <end position="143"/>
    </location>
</feature>
<protein>
    <submittedName>
        <fullName evidence="4">Uncharacterized protein</fullName>
    </submittedName>
</protein>
<dbReference type="FunFam" id="3.80.10.10:FF:000714">
    <property type="entry name" value="Si:ch211-149a19.3"/>
    <property type="match status" value="1"/>
</dbReference>
<dbReference type="SUPFAM" id="SSF52047">
    <property type="entry name" value="RNI-like"/>
    <property type="match status" value="1"/>
</dbReference>
<feature type="compositionally biased region" description="Basic and acidic residues" evidence="3">
    <location>
        <begin position="1"/>
        <end position="11"/>
    </location>
</feature>
<dbReference type="Proteomes" id="UP001108240">
    <property type="component" value="Unplaced"/>
</dbReference>
<keyword evidence="1" id="KW-0433">Leucine-rich repeat</keyword>
<proteinExistence type="predicted"/>
<accession>A0A8C1C7G6</accession>
<name>A0A8C1C7G6_CYPCA</name>